<dbReference type="EMBL" id="PVTD01000003">
    <property type="protein sequence ID" value="PRY24234.1"/>
    <property type="molecule type" value="Genomic_DNA"/>
</dbReference>
<dbReference type="RefSeq" id="WP_106204618.1">
    <property type="nucleotide sequence ID" value="NZ_PVTD01000003.1"/>
</dbReference>
<keyword evidence="2" id="KW-0812">Transmembrane</keyword>
<name>A0A2T0RSS1_9RHOB</name>
<evidence type="ECO:0000256" key="2">
    <source>
        <dbReference type="SAM" id="Phobius"/>
    </source>
</evidence>
<comment type="caution">
    <text evidence="3">The sequence shown here is derived from an EMBL/GenBank/DDBJ whole genome shotgun (WGS) entry which is preliminary data.</text>
</comment>
<dbReference type="PANTHER" id="PTHR32309:SF31">
    <property type="entry name" value="CAPSULAR EXOPOLYSACCHARIDE FAMILY"/>
    <property type="match status" value="1"/>
</dbReference>
<protein>
    <submittedName>
        <fullName evidence="3">Polysaccharide chain length determinant protein (PEP-CTERM system associated)</fullName>
    </submittedName>
</protein>
<sequence length="522" mass="58037">MTDLSYYASRFARRFPWFLIVAMSVTTFAVGLAMTLPPVYRGEFRVVVESKQIPDRLAESTAYTPAPEQLQLIEQRLLTRGNLLDIAATLTAVRDQEDLTPGEIVSAMRANTTLRRSSGRDLAAVMKITYDAPTPEAASAVLNAYLTFILQRDAERRTERAVSTLEFFEQQVARLGEELEKKSAQILAFKTSNSDNLPETLDFRMSRLARLEERVSRGEAEIADRQTQRDQVIRMAELADRLESSAAMGRRQISPREARLEKVHAELDAALTVYSEQSPQVQRLRSHIAQIEGTLDAEAAVRAREIASATGAETAASDPLVAMQVREFDDEISILSTRNAELEAEVTALQASIARTPANRIVLDGLLRDLRNIQDQYNTAVDRVSRASTGERIELLSHGQRITVVEPPVEPTKPVKPNRFRLVLAGLAAGIAAGLGLVFLIESINRSPRRPDDIVAQFDVMPIATIPYIRSRQQAVADRGAKLLTILAILVGVPAVLYLVHDRYIPLEVAAQTFLDRFGMHW</sequence>
<evidence type="ECO:0000313" key="4">
    <source>
        <dbReference type="Proteomes" id="UP000239480"/>
    </source>
</evidence>
<dbReference type="PANTHER" id="PTHR32309">
    <property type="entry name" value="TYROSINE-PROTEIN KINASE"/>
    <property type="match status" value="1"/>
</dbReference>
<evidence type="ECO:0000313" key="3">
    <source>
        <dbReference type="EMBL" id="PRY24234.1"/>
    </source>
</evidence>
<dbReference type="OrthoDB" id="8114194at2"/>
<feature type="coiled-coil region" evidence="1">
    <location>
        <begin position="165"/>
        <end position="228"/>
    </location>
</feature>
<accession>A0A2T0RSS1</accession>
<keyword evidence="1" id="KW-0175">Coiled coil</keyword>
<evidence type="ECO:0000256" key="1">
    <source>
        <dbReference type="SAM" id="Coils"/>
    </source>
</evidence>
<dbReference type="InterPro" id="IPR050445">
    <property type="entry name" value="Bact_polysacc_biosynth/exp"/>
</dbReference>
<dbReference type="AlphaFoldDB" id="A0A2T0RSS1"/>
<feature type="transmembrane region" description="Helical" evidence="2">
    <location>
        <begin position="422"/>
        <end position="441"/>
    </location>
</feature>
<organism evidence="3 4">
    <name type="scientific">Aliiruegeria haliotis</name>
    <dbReference type="NCBI Taxonomy" id="1280846"/>
    <lineage>
        <taxon>Bacteria</taxon>
        <taxon>Pseudomonadati</taxon>
        <taxon>Pseudomonadota</taxon>
        <taxon>Alphaproteobacteria</taxon>
        <taxon>Rhodobacterales</taxon>
        <taxon>Roseobacteraceae</taxon>
        <taxon>Aliiruegeria</taxon>
    </lineage>
</organism>
<keyword evidence="2" id="KW-1133">Transmembrane helix</keyword>
<keyword evidence="2" id="KW-0472">Membrane</keyword>
<feature type="coiled-coil region" evidence="1">
    <location>
        <begin position="325"/>
        <end position="383"/>
    </location>
</feature>
<dbReference type="Proteomes" id="UP000239480">
    <property type="component" value="Unassembled WGS sequence"/>
</dbReference>
<feature type="transmembrane region" description="Helical" evidence="2">
    <location>
        <begin position="480"/>
        <end position="500"/>
    </location>
</feature>
<reference evidence="3 4" key="1">
    <citation type="submission" date="2018-03" db="EMBL/GenBank/DDBJ databases">
        <title>Genomic Encyclopedia of Archaeal and Bacterial Type Strains, Phase II (KMG-II): from individual species to whole genera.</title>
        <authorList>
            <person name="Goeker M."/>
        </authorList>
    </citation>
    <scope>NUCLEOTIDE SEQUENCE [LARGE SCALE GENOMIC DNA]</scope>
    <source>
        <strain evidence="3 4">DSM 29328</strain>
    </source>
</reference>
<proteinExistence type="predicted"/>
<keyword evidence="4" id="KW-1185">Reference proteome</keyword>
<gene>
    <name evidence="3" type="ORF">CLV78_10398</name>
</gene>
<feature type="transmembrane region" description="Helical" evidence="2">
    <location>
        <begin position="15"/>
        <end position="36"/>
    </location>
</feature>